<accession>A0A832E0V5</accession>
<reference evidence="1" key="1">
    <citation type="journal article" date="2020" name="mSystems">
        <title>Genome- and Community-Level Interaction Insights into Carbon Utilization and Element Cycling Functions of Hydrothermarchaeota in Hydrothermal Sediment.</title>
        <authorList>
            <person name="Zhou Z."/>
            <person name="Liu Y."/>
            <person name="Xu W."/>
            <person name="Pan J."/>
            <person name="Luo Z.H."/>
            <person name="Li M."/>
        </authorList>
    </citation>
    <scope>NUCLEOTIDE SEQUENCE [LARGE SCALE GENOMIC DNA]</scope>
    <source>
        <strain evidence="1">SpSt-361</strain>
    </source>
</reference>
<dbReference type="EMBL" id="DSPJ01000053">
    <property type="protein sequence ID" value="HEX61885.1"/>
    <property type="molecule type" value="Genomic_DNA"/>
</dbReference>
<organism evidence="1">
    <name type="scientific">candidate division WWE3 bacterium</name>
    <dbReference type="NCBI Taxonomy" id="2053526"/>
    <lineage>
        <taxon>Bacteria</taxon>
        <taxon>Katanobacteria</taxon>
    </lineage>
</organism>
<proteinExistence type="predicted"/>
<name>A0A832E0V5_UNCKA</name>
<dbReference type="AlphaFoldDB" id="A0A832E0V5"/>
<sequence>MFVRDLRAGPLALATPMGVQLLDELIARIVRAEDLRMPTPSELSSAGIDRQAVLGNFLAAQVIHLERGWDNSPEEEARIWSRLERDLFPIPN</sequence>
<protein>
    <submittedName>
        <fullName evidence="1">Uncharacterized protein</fullName>
    </submittedName>
</protein>
<evidence type="ECO:0000313" key="1">
    <source>
        <dbReference type="EMBL" id="HEX61885.1"/>
    </source>
</evidence>
<gene>
    <name evidence="1" type="ORF">ENR01_01870</name>
</gene>
<comment type="caution">
    <text evidence="1">The sequence shown here is derived from an EMBL/GenBank/DDBJ whole genome shotgun (WGS) entry which is preliminary data.</text>
</comment>